<dbReference type="PROSITE" id="PS00815">
    <property type="entry name" value="AIPM_HOMOCIT_SYNTH_1"/>
    <property type="match status" value="1"/>
</dbReference>
<evidence type="ECO:0000313" key="13">
    <source>
        <dbReference type="Proteomes" id="UP000198809"/>
    </source>
</evidence>
<dbReference type="EMBL" id="FODH01000025">
    <property type="protein sequence ID" value="SEP15945.1"/>
    <property type="molecule type" value="Genomic_DNA"/>
</dbReference>
<dbReference type="FunFam" id="3.20.20.70:FF:000010">
    <property type="entry name" value="2-isopropylmalate synthase"/>
    <property type="match status" value="1"/>
</dbReference>
<accession>A0A1H8VKJ5</accession>
<evidence type="ECO:0000256" key="3">
    <source>
        <dbReference type="ARBA" id="ARBA00012973"/>
    </source>
</evidence>
<dbReference type="EC" id="2.3.3.13" evidence="3"/>
<evidence type="ECO:0000256" key="7">
    <source>
        <dbReference type="ARBA" id="ARBA00023211"/>
    </source>
</evidence>
<evidence type="ECO:0000256" key="6">
    <source>
        <dbReference type="ARBA" id="ARBA00022679"/>
    </source>
</evidence>
<dbReference type="PANTHER" id="PTHR10277">
    <property type="entry name" value="HOMOCITRATE SYNTHASE-RELATED"/>
    <property type="match status" value="1"/>
</dbReference>
<feature type="domain" description="Pyruvate carboxyltransferase" evidence="11">
    <location>
        <begin position="9"/>
        <end position="271"/>
    </location>
</feature>
<feature type="region of interest" description="Disordered" evidence="10">
    <location>
        <begin position="299"/>
        <end position="360"/>
    </location>
</feature>
<evidence type="ECO:0000313" key="12">
    <source>
        <dbReference type="EMBL" id="SEP15945.1"/>
    </source>
</evidence>
<organism evidence="12 13">
    <name type="scientific">Paenibacillus sophorae</name>
    <dbReference type="NCBI Taxonomy" id="1333845"/>
    <lineage>
        <taxon>Bacteria</taxon>
        <taxon>Bacillati</taxon>
        <taxon>Bacillota</taxon>
        <taxon>Bacilli</taxon>
        <taxon>Bacillales</taxon>
        <taxon>Paenibacillaceae</taxon>
        <taxon>Paenibacillus</taxon>
    </lineage>
</organism>
<dbReference type="Proteomes" id="UP000198809">
    <property type="component" value="Unassembled WGS sequence"/>
</dbReference>
<dbReference type="CDD" id="cd07940">
    <property type="entry name" value="DRE_TIM_IPMS"/>
    <property type="match status" value="1"/>
</dbReference>
<dbReference type="AlphaFoldDB" id="A0A1H8VKJ5"/>
<gene>
    <name evidence="12" type="ORF">SAMN04487895_12529</name>
</gene>
<dbReference type="InterPro" id="IPR002034">
    <property type="entry name" value="AIPM/Hcit_synth_CS"/>
</dbReference>
<protein>
    <recommendedName>
        <fullName evidence="3">2-isopropylmalate synthase</fullName>
        <ecNumber evidence="3">2.3.3.13</ecNumber>
    </recommendedName>
</protein>
<comment type="pathway">
    <text evidence="1">Amino-acid biosynthesis; L-leucine biosynthesis; L-leucine from 3-methyl-2-oxobutanoate: step 1/4.</text>
</comment>
<evidence type="ECO:0000256" key="8">
    <source>
        <dbReference type="ARBA" id="ARBA00023304"/>
    </source>
</evidence>
<dbReference type="GO" id="GO:0003852">
    <property type="term" value="F:2-isopropylmalate synthase activity"/>
    <property type="evidence" value="ECO:0007669"/>
    <property type="project" value="UniProtKB-EC"/>
</dbReference>
<dbReference type="InterPro" id="IPR050073">
    <property type="entry name" value="2-IPM_HCS-like"/>
</dbReference>
<reference evidence="12 13" key="1">
    <citation type="submission" date="2016-10" db="EMBL/GenBank/DDBJ databases">
        <authorList>
            <person name="de Groot N.N."/>
        </authorList>
    </citation>
    <scope>NUCLEOTIDE SEQUENCE [LARGE SCALE GENOMIC DNA]</scope>
    <source>
        <strain evidence="12 13">CGMCC 1.10238</strain>
    </source>
</reference>
<evidence type="ECO:0000256" key="4">
    <source>
        <dbReference type="ARBA" id="ARBA00022430"/>
    </source>
</evidence>
<name>A0A1H8VKJ5_9BACL</name>
<keyword evidence="4" id="KW-0432">Leucine biosynthesis</keyword>
<dbReference type="Gene3D" id="3.20.20.70">
    <property type="entry name" value="Aldolase class I"/>
    <property type="match status" value="1"/>
</dbReference>
<proteinExistence type="inferred from homology"/>
<dbReference type="PANTHER" id="PTHR10277:SF9">
    <property type="entry name" value="2-ISOPROPYLMALATE SYNTHASE 1, CHLOROPLASTIC-RELATED"/>
    <property type="match status" value="1"/>
</dbReference>
<keyword evidence="7" id="KW-0464">Manganese</keyword>
<dbReference type="Pfam" id="PF00682">
    <property type="entry name" value="HMGL-like"/>
    <property type="match status" value="1"/>
</dbReference>
<dbReference type="PROSITE" id="PS50991">
    <property type="entry name" value="PYR_CT"/>
    <property type="match status" value="1"/>
</dbReference>
<evidence type="ECO:0000256" key="1">
    <source>
        <dbReference type="ARBA" id="ARBA00004689"/>
    </source>
</evidence>
<evidence type="ECO:0000256" key="9">
    <source>
        <dbReference type="RuleBase" id="RU003523"/>
    </source>
</evidence>
<sequence length="377" mass="40749">MTVQPNRKINIFDTTLRDGEQAPGASLTPEQKIVLAGKLAELGVDVLEPGFPVSSPGDFAAVQTISRQIRNVEICGFARAVRGDIDAAVQATRDAECRRIHLFISSSDIHLRHQLRKSRAEVVATAREMTAYARKFCDTVEFTAMDAARTGIDDLIEMVEAVIEEGATIINLPDTVGYALPYEYGEMFRRVRQGARGGDKVSYSAHCHNDLGLAVANSLAAIDGGATQIEVTVNGIGERTGNCALEELAMALETRGEALNAKTGLALNKLYETSRLVSEMMHDAFSARLQQAGRGSERVPARIGHSSGWTAQRPQHLRNHGSGAPWHSAQHDHPGQAFRPARAEGPGRTIWHQPAAGRAGGAVRILQAAGRPPENRQ</sequence>
<dbReference type="GO" id="GO:0009098">
    <property type="term" value="P:L-leucine biosynthetic process"/>
    <property type="evidence" value="ECO:0007669"/>
    <property type="project" value="UniProtKB-KW"/>
</dbReference>
<dbReference type="STRING" id="1333845.SAMN04487895_12529"/>
<keyword evidence="5" id="KW-0028">Amino-acid biosynthesis</keyword>
<keyword evidence="8" id="KW-0100">Branched-chain amino acid biosynthesis</keyword>
<evidence type="ECO:0000256" key="2">
    <source>
        <dbReference type="ARBA" id="ARBA00009396"/>
    </source>
</evidence>
<dbReference type="SUPFAM" id="SSF51569">
    <property type="entry name" value="Aldolase"/>
    <property type="match status" value="1"/>
</dbReference>
<evidence type="ECO:0000256" key="5">
    <source>
        <dbReference type="ARBA" id="ARBA00022605"/>
    </source>
</evidence>
<keyword evidence="6 9" id="KW-0808">Transferase</keyword>
<evidence type="ECO:0000259" key="11">
    <source>
        <dbReference type="PROSITE" id="PS50991"/>
    </source>
</evidence>
<comment type="similarity">
    <text evidence="2">Belongs to the alpha-IPM synthase/homocitrate synthase family. LeuA type 1 subfamily.</text>
</comment>
<evidence type="ECO:0000256" key="10">
    <source>
        <dbReference type="SAM" id="MobiDB-lite"/>
    </source>
</evidence>
<dbReference type="InterPro" id="IPR000891">
    <property type="entry name" value="PYR_CT"/>
</dbReference>
<dbReference type="InterPro" id="IPR013785">
    <property type="entry name" value="Aldolase_TIM"/>
</dbReference>